<gene>
    <name evidence="8" type="ORF">FIE12Z_3196</name>
</gene>
<evidence type="ECO:0000256" key="7">
    <source>
        <dbReference type="SAM" id="MobiDB-lite"/>
    </source>
</evidence>
<keyword evidence="4" id="KW-0238">DNA-binding</keyword>
<proteinExistence type="predicted"/>
<evidence type="ECO:0000256" key="6">
    <source>
        <dbReference type="ARBA" id="ARBA00023242"/>
    </source>
</evidence>
<reference evidence="8 9" key="1">
    <citation type="journal article" date="2018" name="PLoS Pathog.">
        <title>Evolution of structural diversity of trichothecenes, a family of toxins produced by plant pathogenic and entomopathogenic fungi.</title>
        <authorList>
            <person name="Proctor R.H."/>
            <person name="McCormick S.P."/>
            <person name="Kim H.S."/>
            <person name="Cardoza R.E."/>
            <person name="Stanley A.M."/>
            <person name="Lindo L."/>
            <person name="Kelly A."/>
            <person name="Brown D.W."/>
            <person name="Lee T."/>
            <person name="Vaughan M.M."/>
            <person name="Alexander N.J."/>
            <person name="Busman M."/>
            <person name="Gutierrez S."/>
        </authorList>
    </citation>
    <scope>NUCLEOTIDE SEQUENCE [LARGE SCALE GENOMIC DNA]</scope>
    <source>
        <strain evidence="8 9">NRRL 13405</strain>
    </source>
</reference>
<dbReference type="GO" id="GO:0003677">
    <property type="term" value="F:DNA binding"/>
    <property type="evidence" value="ECO:0007669"/>
    <property type="project" value="UniProtKB-KW"/>
</dbReference>
<dbReference type="InterPro" id="IPR021858">
    <property type="entry name" value="Fun_TF"/>
</dbReference>
<dbReference type="PANTHER" id="PTHR36206:SF12">
    <property type="entry name" value="ASPERCRYPTIN BIOSYNTHESIS CLUSTER-SPECIFIC TRANSCRIPTION REGULATOR ATNN-RELATED"/>
    <property type="match status" value="1"/>
</dbReference>
<accession>A0A395MXQ4</accession>
<comment type="caution">
    <text evidence="8">The sequence shown here is derived from an EMBL/GenBank/DDBJ whole genome shotgun (WGS) entry which is preliminary data.</text>
</comment>
<keyword evidence="5" id="KW-0804">Transcription</keyword>
<protein>
    <recommendedName>
        <fullName evidence="10">C6 zinc finger domain protein</fullName>
    </recommendedName>
</protein>
<evidence type="ECO:0000256" key="3">
    <source>
        <dbReference type="ARBA" id="ARBA00023015"/>
    </source>
</evidence>
<evidence type="ECO:0000256" key="4">
    <source>
        <dbReference type="ARBA" id="ARBA00023125"/>
    </source>
</evidence>
<feature type="region of interest" description="Disordered" evidence="7">
    <location>
        <begin position="1"/>
        <end position="37"/>
    </location>
</feature>
<dbReference type="InterPro" id="IPR052360">
    <property type="entry name" value="Transcr_Regulatory_Proteins"/>
</dbReference>
<dbReference type="PANTHER" id="PTHR36206">
    <property type="entry name" value="ASPERCRYPTIN BIOSYNTHESIS CLUSTER-SPECIFIC TRANSCRIPTION REGULATOR ATNN-RELATED"/>
    <property type="match status" value="1"/>
</dbReference>
<feature type="compositionally biased region" description="Polar residues" evidence="7">
    <location>
        <begin position="23"/>
        <end position="37"/>
    </location>
</feature>
<dbReference type="STRING" id="2594813.A0A395MXQ4"/>
<evidence type="ECO:0000313" key="9">
    <source>
        <dbReference type="Proteomes" id="UP000265631"/>
    </source>
</evidence>
<keyword evidence="3" id="KW-0805">Transcription regulation</keyword>
<keyword evidence="2" id="KW-0862">Zinc</keyword>
<dbReference type="AlphaFoldDB" id="A0A395MXQ4"/>
<evidence type="ECO:0000256" key="5">
    <source>
        <dbReference type="ARBA" id="ARBA00023163"/>
    </source>
</evidence>
<dbReference type="EMBL" id="PXXK01000066">
    <property type="protein sequence ID" value="RFN52435.1"/>
    <property type="molecule type" value="Genomic_DNA"/>
</dbReference>
<evidence type="ECO:0000256" key="2">
    <source>
        <dbReference type="ARBA" id="ARBA00022833"/>
    </source>
</evidence>
<keyword evidence="6" id="KW-0539">Nucleus</keyword>
<dbReference type="Pfam" id="PF11951">
    <property type="entry name" value="Fungal_trans_2"/>
    <property type="match status" value="1"/>
</dbReference>
<evidence type="ECO:0000256" key="1">
    <source>
        <dbReference type="ARBA" id="ARBA00022723"/>
    </source>
</evidence>
<sequence length="480" mass="54508">MTRVKPGERKRARTSTGRKCDGYQSSGSPLTPESSPRSILTTYSNGVEAESFQFFIEKTLDNFQTFFTDDLWSTRILQVAQEEDCIKNGVVALSHFHRHYLTHQQWRRIESVTALKHYNLAIKELLTPSPDTSPRGHVLIISCLIFICIELLQGKTDSAIGLFKYGCNMIQQHRNLSPKDKTDTNLYSDTEETFRLVEACFKRIAVQFLTLISDMDPSLWFLFYNTFGSSLTFQKGCFTSLSDAREALLELLVEQATPGLKGKSARDIMAHAAKMNRWRELFDALLSQLDDRERLLSDTEKRSIALLQLHRKYLEINVAKYTLGQGDPCFWDNFTPEFEEIVNHAATAAGLDQDCKRRSWSSESSPEACFHIDLGFTSVLIAVIARCRDPFIRRRALAVMLAERVQEGVFNASQSAKVAARVMELEESRSGKVVSSSSDIPQEARVRTIRVHLSGGDDEKVRIVYGFDQGYFEEEQSMAE</sequence>
<keyword evidence="1" id="KW-0479">Metal-binding</keyword>
<organism evidence="8 9">
    <name type="scientific">Fusarium flagelliforme</name>
    <dbReference type="NCBI Taxonomy" id="2675880"/>
    <lineage>
        <taxon>Eukaryota</taxon>
        <taxon>Fungi</taxon>
        <taxon>Dikarya</taxon>
        <taxon>Ascomycota</taxon>
        <taxon>Pezizomycotina</taxon>
        <taxon>Sordariomycetes</taxon>
        <taxon>Hypocreomycetidae</taxon>
        <taxon>Hypocreales</taxon>
        <taxon>Nectriaceae</taxon>
        <taxon>Fusarium</taxon>
        <taxon>Fusarium incarnatum-equiseti species complex</taxon>
    </lineage>
</organism>
<name>A0A395MXQ4_9HYPO</name>
<evidence type="ECO:0008006" key="10">
    <source>
        <dbReference type="Google" id="ProtNLM"/>
    </source>
</evidence>
<keyword evidence="9" id="KW-1185">Reference proteome</keyword>
<dbReference type="GO" id="GO:0046872">
    <property type="term" value="F:metal ion binding"/>
    <property type="evidence" value="ECO:0007669"/>
    <property type="project" value="UniProtKB-KW"/>
</dbReference>
<dbReference type="Proteomes" id="UP000265631">
    <property type="component" value="Unassembled WGS sequence"/>
</dbReference>
<evidence type="ECO:0000313" key="8">
    <source>
        <dbReference type="EMBL" id="RFN52435.1"/>
    </source>
</evidence>